<feature type="signal peptide" evidence="2">
    <location>
        <begin position="1"/>
        <end position="26"/>
    </location>
</feature>
<sequence>MNTSLRRLPLCIALAALFSAAVPAFAQDAGGDTEIVAEATVSRDRLVDRYAEAAGSEDLAAGLIDGLRKGGEFTVQEAVTTTTTNADGTTTTTTTMVDRTVANPAGPMGWGEVNISLSLAQALVDAGTYASLSTALAGVPTTVTNADGTTTTTVEGGVLAMRADGMGWGAIAKELGFNLGSLISASNKSERAVAAADKKAERTAKAEKAEKAAKPEKAERTAKAERPDRVAKVDRPERPTRPERIERPQRPERPERGGRP</sequence>
<reference evidence="3" key="2">
    <citation type="submission" date="2021-03" db="EMBL/GenBank/DDBJ databases">
        <authorList>
            <person name="Cao W."/>
        </authorList>
    </citation>
    <scope>NUCLEOTIDE SEQUENCE</scope>
    <source>
        <strain evidence="3">110414</strain>
    </source>
</reference>
<name>A0A940X7R7_9GAMM</name>
<comment type="caution">
    <text evidence="3">The sequence shown here is derived from an EMBL/GenBank/DDBJ whole genome shotgun (WGS) entry which is preliminary data.</text>
</comment>
<dbReference type="AlphaFoldDB" id="A0A940X7R7"/>
<evidence type="ECO:0000256" key="1">
    <source>
        <dbReference type="SAM" id="MobiDB-lite"/>
    </source>
</evidence>
<keyword evidence="4" id="KW-1185">Reference proteome</keyword>
<proteinExistence type="predicted"/>
<protein>
    <submittedName>
        <fullName evidence="3">Uncharacterized protein</fullName>
    </submittedName>
</protein>
<accession>A0A940X7R7</accession>
<keyword evidence="2" id="KW-0732">Signal</keyword>
<gene>
    <name evidence="3" type="ORF">J5837_14140</name>
</gene>
<dbReference type="Proteomes" id="UP000673447">
    <property type="component" value="Unassembled WGS sequence"/>
</dbReference>
<dbReference type="EMBL" id="JAGKTC010000003">
    <property type="protein sequence ID" value="MBP3985549.1"/>
    <property type="molecule type" value="Genomic_DNA"/>
</dbReference>
<evidence type="ECO:0000313" key="3">
    <source>
        <dbReference type="EMBL" id="MBP3985549.1"/>
    </source>
</evidence>
<organism evidence="3 4">
    <name type="scientific">Pseudoxanthomonas helianthi</name>
    <dbReference type="NCBI Taxonomy" id="1453541"/>
    <lineage>
        <taxon>Bacteria</taxon>
        <taxon>Pseudomonadati</taxon>
        <taxon>Pseudomonadota</taxon>
        <taxon>Gammaproteobacteria</taxon>
        <taxon>Lysobacterales</taxon>
        <taxon>Lysobacteraceae</taxon>
        <taxon>Pseudoxanthomonas</taxon>
    </lineage>
</organism>
<evidence type="ECO:0000256" key="2">
    <source>
        <dbReference type="SAM" id="SignalP"/>
    </source>
</evidence>
<feature type="region of interest" description="Disordered" evidence="1">
    <location>
        <begin position="194"/>
        <end position="260"/>
    </location>
</feature>
<reference evidence="3" key="1">
    <citation type="journal article" date="2016" name="Int. J. Syst. Evol. Microbiol.">
        <title>Pseudoxanthomonas helianthi sp. nov., isolated from roots of Jerusalem artichoke (Helianthus tuberosus).</title>
        <authorList>
            <person name="Kittiwongwattana C."/>
            <person name="Thawai C."/>
        </authorList>
    </citation>
    <scope>NUCLEOTIDE SEQUENCE</scope>
    <source>
        <strain evidence="3">110414</strain>
    </source>
</reference>
<evidence type="ECO:0000313" key="4">
    <source>
        <dbReference type="Proteomes" id="UP000673447"/>
    </source>
</evidence>
<feature type="chain" id="PRO_5036722364" evidence="2">
    <location>
        <begin position="27"/>
        <end position="260"/>
    </location>
</feature>
<dbReference type="RefSeq" id="WP_210537404.1">
    <property type="nucleotide sequence ID" value="NZ_JAGKTC010000003.1"/>
</dbReference>